<dbReference type="PANTHER" id="PTHR43975">
    <property type="entry name" value="ZGC:101858"/>
    <property type="match status" value="1"/>
</dbReference>
<dbReference type="SUPFAM" id="SSF51735">
    <property type="entry name" value="NAD(P)-binding Rossmann-fold domains"/>
    <property type="match status" value="1"/>
</dbReference>
<dbReference type="EnsemblMetazoa" id="tetur06g04910.1">
    <property type="protein sequence ID" value="tetur06g04910.1"/>
    <property type="gene ID" value="tetur06g04910"/>
</dbReference>
<reference evidence="2" key="2">
    <citation type="submission" date="2015-06" db="UniProtKB">
        <authorList>
            <consortium name="EnsemblMetazoa"/>
        </authorList>
    </citation>
    <scope>IDENTIFICATION</scope>
</reference>
<dbReference type="PANTHER" id="PTHR43975:SF2">
    <property type="entry name" value="EG:BACR7A4.14 PROTEIN-RELATED"/>
    <property type="match status" value="1"/>
</dbReference>
<dbReference type="InterPro" id="IPR020904">
    <property type="entry name" value="Sc_DH/Rdtase_CS"/>
</dbReference>
<proteinExistence type="predicted"/>
<dbReference type="InterPro" id="IPR002347">
    <property type="entry name" value="SDR_fam"/>
</dbReference>
<dbReference type="Pfam" id="PF13561">
    <property type="entry name" value="adh_short_C2"/>
    <property type="match status" value="1"/>
</dbReference>
<keyword evidence="1" id="KW-0560">Oxidoreductase</keyword>
<dbReference type="EMBL" id="CAEY01001807">
    <property type="status" value="NOT_ANNOTATED_CDS"/>
    <property type="molecule type" value="Genomic_DNA"/>
</dbReference>
<evidence type="ECO:0000313" key="2">
    <source>
        <dbReference type="EnsemblMetazoa" id="tetur06g04910.1"/>
    </source>
</evidence>
<dbReference type="InterPro" id="IPR036291">
    <property type="entry name" value="NAD(P)-bd_dom_sf"/>
</dbReference>
<dbReference type="Gene3D" id="3.40.50.720">
    <property type="entry name" value="NAD(P)-binding Rossmann-like Domain"/>
    <property type="match status" value="1"/>
</dbReference>
<dbReference type="eggNOG" id="KOG0725">
    <property type="taxonomic scope" value="Eukaryota"/>
</dbReference>
<sequence>MIDLNNKVALITGSSDEIGAINVRSAVRLTKLAAPHLKKTNGSIVNVSSSYCMSKAALDMFTKCMAVKLAPHVRVNSVNSNKLHPKST</sequence>
<dbReference type="PROSITE" id="PS00061">
    <property type="entry name" value="ADH_SHORT"/>
    <property type="match status" value="1"/>
</dbReference>
<protein>
    <submittedName>
        <fullName evidence="2">Uncharacterized protein</fullName>
    </submittedName>
</protein>
<dbReference type="AlphaFoldDB" id="T1K7N3"/>
<dbReference type="STRING" id="32264.T1K7N3"/>
<dbReference type="PRINTS" id="PR00080">
    <property type="entry name" value="SDRFAMILY"/>
</dbReference>
<evidence type="ECO:0000313" key="3">
    <source>
        <dbReference type="Proteomes" id="UP000015104"/>
    </source>
</evidence>
<dbReference type="GO" id="GO:0016491">
    <property type="term" value="F:oxidoreductase activity"/>
    <property type="evidence" value="ECO:0007669"/>
    <property type="project" value="UniProtKB-KW"/>
</dbReference>
<accession>T1K7N3</accession>
<dbReference type="Proteomes" id="UP000015104">
    <property type="component" value="Unassembled WGS sequence"/>
</dbReference>
<organism evidence="2 3">
    <name type="scientific">Tetranychus urticae</name>
    <name type="common">Two-spotted spider mite</name>
    <dbReference type="NCBI Taxonomy" id="32264"/>
    <lineage>
        <taxon>Eukaryota</taxon>
        <taxon>Metazoa</taxon>
        <taxon>Ecdysozoa</taxon>
        <taxon>Arthropoda</taxon>
        <taxon>Chelicerata</taxon>
        <taxon>Arachnida</taxon>
        <taxon>Acari</taxon>
        <taxon>Acariformes</taxon>
        <taxon>Trombidiformes</taxon>
        <taxon>Prostigmata</taxon>
        <taxon>Eleutherengona</taxon>
        <taxon>Raphignathae</taxon>
        <taxon>Tetranychoidea</taxon>
        <taxon>Tetranychidae</taxon>
        <taxon>Tetranychus</taxon>
    </lineage>
</organism>
<reference evidence="3" key="1">
    <citation type="submission" date="2011-08" db="EMBL/GenBank/DDBJ databases">
        <authorList>
            <person name="Rombauts S."/>
        </authorList>
    </citation>
    <scope>NUCLEOTIDE SEQUENCE</scope>
    <source>
        <strain evidence="3">London</strain>
    </source>
</reference>
<keyword evidence="3" id="KW-1185">Reference proteome</keyword>
<dbReference type="HOGENOM" id="CLU_2471954_0_0_1"/>
<evidence type="ECO:0000256" key="1">
    <source>
        <dbReference type="ARBA" id="ARBA00023002"/>
    </source>
</evidence>
<name>T1K7N3_TETUR</name>